<keyword evidence="2" id="KW-1185">Reference proteome</keyword>
<gene>
    <name evidence="1" type="ORF">MsAg5_12210</name>
</gene>
<evidence type="ECO:0000313" key="1">
    <source>
        <dbReference type="EMBL" id="MDV0447336.1"/>
    </source>
</evidence>
<protein>
    <submittedName>
        <fullName evidence="1">Uncharacterized protein</fullName>
    </submittedName>
</protein>
<sequence>MRPVYDKNGEKYQNLNYFQLGSTNILPPASEKTKIITKKYSEYIFKLLDTWTLYYEEDVRNKILDFNFSDEYIYPTTFEYTQYVAISPFQKDRTPQRMILVSSKTKTILEREFPKEITFHPVIFVNDTDHDQKSEKEST</sequence>
<dbReference type="AlphaFoldDB" id="A0AAE4MK42"/>
<dbReference type="Proteomes" id="UP001271789">
    <property type="component" value="Unassembled WGS sequence"/>
</dbReference>
<evidence type="ECO:0000313" key="2">
    <source>
        <dbReference type="Proteomes" id="UP001271789"/>
    </source>
</evidence>
<dbReference type="EMBL" id="JAWDKD010000018">
    <property type="protein sequence ID" value="MDV0447336.1"/>
    <property type="molecule type" value="Genomic_DNA"/>
</dbReference>
<proteinExistence type="predicted"/>
<organism evidence="1 2">
    <name type="scientific">Methanolapillus africanus</name>
    <dbReference type="NCBI Taxonomy" id="3028297"/>
    <lineage>
        <taxon>Archaea</taxon>
        <taxon>Methanobacteriati</taxon>
        <taxon>Methanobacteriota</taxon>
        <taxon>Stenosarchaea group</taxon>
        <taxon>Methanomicrobia</taxon>
        <taxon>Methanosarcinales</taxon>
        <taxon>Methanosarcinaceae</taxon>
        <taxon>Methanolapillus</taxon>
    </lineage>
</organism>
<comment type="caution">
    <text evidence="1">The sequence shown here is derived from an EMBL/GenBank/DDBJ whole genome shotgun (WGS) entry which is preliminary data.</text>
</comment>
<name>A0AAE4MK42_9EURY</name>
<accession>A0AAE4MK42</accession>
<reference evidence="1" key="1">
    <citation type="submission" date="2023-06" db="EMBL/GenBank/DDBJ databases">
        <title>Genome sequence of Methanosarcinaceae archaeon Ag5.</title>
        <authorList>
            <person name="Protasov E."/>
            <person name="Platt K."/>
            <person name="Poehlein A."/>
            <person name="Daniel R."/>
            <person name="Brune A."/>
        </authorList>
    </citation>
    <scope>NUCLEOTIDE SEQUENCE</scope>
    <source>
        <strain evidence="1">Ag5</strain>
    </source>
</reference>